<dbReference type="HAMAP" id="MF_00235">
    <property type="entry name" value="Adenylate_kinase_Adk"/>
    <property type="match status" value="1"/>
</dbReference>
<dbReference type="GO" id="GO:0044209">
    <property type="term" value="P:AMP salvage"/>
    <property type="evidence" value="ECO:0007669"/>
    <property type="project" value="UniProtKB-UniRule"/>
</dbReference>
<feature type="binding site" evidence="5">
    <location>
        <position position="125"/>
    </location>
    <ligand>
        <name>AMP</name>
        <dbReference type="ChEBI" id="CHEBI:456215"/>
    </ligand>
</feature>
<dbReference type="UniPathway" id="UPA00588">
    <property type="reaction ID" value="UER00649"/>
</dbReference>
<dbReference type="GO" id="GO:0005524">
    <property type="term" value="F:ATP binding"/>
    <property type="evidence" value="ECO:0007669"/>
    <property type="project" value="UniProtKB-UniRule"/>
</dbReference>
<evidence type="ECO:0000313" key="8">
    <source>
        <dbReference type="EMBL" id="OGK64427.1"/>
    </source>
</evidence>
<evidence type="ECO:0000256" key="6">
    <source>
        <dbReference type="RuleBase" id="RU003330"/>
    </source>
</evidence>
<dbReference type="PROSITE" id="PS00113">
    <property type="entry name" value="ADENYLATE_KINASE"/>
    <property type="match status" value="1"/>
</dbReference>
<dbReference type="CDD" id="cd01428">
    <property type="entry name" value="ADK"/>
    <property type="match status" value="1"/>
</dbReference>
<comment type="catalytic activity">
    <reaction evidence="5 7">
        <text>AMP + ATP = 2 ADP</text>
        <dbReference type="Rhea" id="RHEA:12973"/>
        <dbReference type="ChEBI" id="CHEBI:30616"/>
        <dbReference type="ChEBI" id="CHEBI:456215"/>
        <dbReference type="ChEBI" id="CHEBI:456216"/>
        <dbReference type="EC" id="2.7.4.3"/>
    </reaction>
</comment>
<feature type="binding site" evidence="5">
    <location>
        <begin position="57"/>
        <end position="59"/>
    </location>
    <ligand>
        <name>AMP</name>
        <dbReference type="ChEBI" id="CHEBI:456215"/>
    </ligand>
</feature>
<comment type="domain">
    <text evidence="5">Consists of three domains, a large central CORE domain and two small peripheral domains, NMPbind and LID, which undergo movements during catalysis. The LID domain closes over the site of phosphoryl transfer upon ATP binding. Assembling and dissambling the active center during each catalytic cycle provides an effective means to prevent ATP hydrolysis.</text>
</comment>
<evidence type="ECO:0000256" key="3">
    <source>
        <dbReference type="ARBA" id="ARBA00022741"/>
    </source>
</evidence>
<evidence type="ECO:0000313" key="9">
    <source>
        <dbReference type="Proteomes" id="UP000178450"/>
    </source>
</evidence>
<keyword evidence="5" id="KW-0963">Cytoplasm</keyword>
<reference evidence="8 9" key="1">
    <citation type="journal article" date="2016" name="Nat. Commun.">
        <title>Thousands of microbial genomes shed light on interconnected biogeochemical processes in an aquifer system.</title>
        <authorList>
            <person name="Anantharaman K."/>
            <person name="Brown C.T."/>
            <person name="Hug L.A."/>
            <person name="Sharon I."/>
            <person name="Castelle C.J."/>
            <person name="Probst A.J."/>
            <person name="Thomas B.C."/>
            <person name="Singh A."/>
            <person name="Wilkins M.J."/>
            <person name="Karaoz U."/>
            <person name="Brodie E.L."/>
            <person name="Williams K.H."/>
            <person name="Hubbard S.S."/>
            <person name="Banfield J.F."/>
        </authorList>
    </citation>
    <scope>NUCLEOTIDE SEQUENCE [LARGE SCALE GENOMIC DNA]</scope>
</reference>
<feature type="binding site" evidence="5">
    <location>
        <position position="136"/>
    </location>
    <ligand>
        <name>AMP</name>
        <dbReference type="ChEBI" id="CHEBI:456215"/>
    </ligand>
</feature>
<gene>
    <name evidence="5" type="primary">adk</name>
    <name evidence="8" type="ORF">A2209_03890</name>
</gene>
<feature type="binding site" evidence="5">
    <location>
        <position position="120"/>
    </location>
    <ligand>
        <name>ATP</name>
        <dbReference type="ChEBI" id="CHEBI:30616"/>
    </ligand>
</feature>
<accession>A0A1F7K990</accession>
<proteinExistence type="inferred from homology"/>
<dbReference type="Proteomes" id="UP000178450">
    <property type="component" value="Unassembled WGS sequence"/>
</dbReference>
<feature type="binding site" evidence="5">
    <location>
        <position position="36"/>
    </location>
    <ligand>
        <name>AMP</name>
        <dbReference type="ChEBI" id="CHEBI:456215"/>
    </ligand>
</feature>
<keyword evidence="2 5" id="KW-0545">Nucleotide biosynthesis</keyword>
<dbReference type="PANTHER" id="PTHR23359">
    <property type="entry name" value="NUCLEOTIDE KINASE"/>
    <property type="match status" value="1"/>
</dbReference>
<dbReference type="SUPFAM" id="SSF52540">
    <property type="entry name" value="P-loop containing nucleoside triphosphate hydrolases"/>
    <property type="match status" value="2"/>
</dbReference>
<dbReference type="GO" id="GO:0005737">
    <property type="term" value="C:cytoplasm"/>
    <property type="evidence" value="ECO:0007669"/>
    <property type="project" value="UniProtKB-SubCell"/>
</dbReference>
<comment type="caution">
    <text evidence="8">The sequence shown here is derived from an EMBL/GenBank/DDBJ whole genome shotgun (WGS) entry which is preliminary data.</text>
</comment>
<evidence type="ECO:0000256" key="1">
    <source>
        <dbReference type="ARBA" id="ARBA00022679"/>
    </source>
</evidence>
<dbReference type="EC" id="2.7.4.3" evidence="5 7"/>
<dbReference type="InterPro" id="IPR027417">
    <property type="entry name" value="P-loop_NTPase"/>
</dbReference>
<dbReference type="Pfam" id="PF13238">
    <property type="entry name" value="AAA_18"/>
    <property type="match status" value="1"/>
</dbReference>
<dbReference type="InterPro" id="IPR033690">
    <property type="entry name" value="Adenylat_kinase_CS"/>
</dbReference>
<dbReference type="EMBL" id="MGBG01000021">
    <property type="protein sequence ID" value="OGK64427.1"/>
    <property type="molecule type" value="Genomic_DNA"/>
</dbReference>
<evidence type="ECO:0000256" key="5">
    <source>
        <dbReference type="HAMAP-Rule" id="MF_00235"/>
    </source>
</evidence>
<comment type="caution">
    <text evidence="5">Lacks conserved residue(s) required for the propagation of feature annotation.</text>
</comment>
<keyword evidence="3 5" id="KW-0547">Nucleotide-binding</keyword>
<dbReference type="AlphaFoldDB" id="A0A1F7K990"/>
<comment type="function">
    <text evidence="5">Catalyzes the reversible transfer of the terminal phosphate group between ATP and AMP. Plays an important role in cellular energy homeostasis and in adenine nucleotide metabolism.</text>
</comment>
<comment type="subunit">
    <text evidence="5 7">Monomer.</text>
</comment>
<dbReference type="GO" id="GO:0004017">
    <property type="term" value="F:AMP kinase activity"/>
    <property type="evidence" value="ECO:0007669"/>
    <property type="project" value="UniProtKB-UniRule"/>
</dbReference>
<feature type="binding site" evidence="5">
    <location>
        <begin position="10"/>
        <end position="15"/>
    </location>
    <ligand>
        <name>ATP</name>
        <dbReference type="ChEBI" id="CHEBI:30616"/>
    </ligand>
</feature>
<comment type="similarity">
    <text evidence="5 6">Belongs to the adenylate kinase family.</text>
</comment>
<feature type="binding site" evidence="5">
    <location>
        <position position="92"/>
    </location>
    <ligand>
        <name>AMP</name>
        <dbReference type="ChEBI" id="CHEBI:456215"/>
    </ligand>
</feature>
<evidence type="ECO:0000256" key="7">
    <source>
        <dbReference type="RuleBase" id="RU003331"/>
    </source>
</evidence>
<keyword evidence="1 5" id="KW-0808">Transferase</keyword>
<feature type="region of interest" description="NMP" evidence="5">
    <location>
        <begin position="30"/>
        <end position="59"/>
    </location>
</feature>
<sequence length="375" mass="43000">MKIVLFGIPGAGKSTQGNLLSRQLHIPYLSTGHIFRKIAQEKTQWGRYIKETMAAGLLIPDKETITIVDEYLSRREYQKGYILDGFPRNLHQAKTFANHIDSVIYLKIPDKESLWRIAGRESEGRDDDTIAAMKKRIEIFHKYTKPVLDYYRRKKLLVEIDGSKSIKHVNKYLLKSLGKSIGKNGLTSWHKRRKVLLAIVGLPGAGKSVAAEYFKKRGFPVIRLGQITDDIIKERKLVNNNANNKIVREELRAKHGMDAYIVRNIPKIRHEFESGPVVVIDGMRSYEEYLSAQKNFRNVFLLAVVADKQVRYSRLKRRKTRSNLSGPDRDLQEVVNLNMGPTIALADSLIINNGTALDFEDKLEDVYRQVYFGLD</sequence>
<keyword evidence="4 5" id="KW-0418">Kinase</keyword>
<evidence type="ECO:0000256" key="4">
    <source>
        <dbReference type="ARBA" id="ARBA00022777"/>
    </source>
</evidence>
<feature type="binding site" evidence="5">
    <location>
        <begin position="85"/>
        <end position="88"/>
    </location>
    <ligand>
        <name>AMP</name>
        <dbReference type="ChEBI" id="CHEBI:456215"/>
    </ligand>
</feature>
<dbReference type="PRINTS" id="PR00094">
    <property type="entry name" value="ADENYLTKNASE"/>
</dbReference>
<comment type="pathway">
    <text evidence="5">Purine metabolism; AMP biosynthesis via salvage pathway; AMP from ADP: step 1/1.</text>
</comment>
<evidence type="ECO:0000256" key="2">
    <source>
        <dbReference type="ARBA" id="ARBA00022727"/>
    </source>
</evidence>
<dbReference type="Pfam" id="PF00406">
    <property type="entry name" value="ADK"/>
    <property type="match status" value="1"/>
</dbReference>
<protein>
    <recommendedName>
        <fullName evidence="5 7">Adenylate kinase</fullName>
        <shortName evidence="5">AK</shortName>
        <ecNumber evidence="5 7">2.7.4.3</ecNumber>
    </recommendedName>
    <alternativeName>
        <fullName evidence="5">ATP-AMP transphosphorylase</fullName>
    </alternativeName>
    <alternativeName>
        <fullName evidence="5">ATP:AMP phosphotransferase</fullName>
    </alternativeName>
    <alternativeName>
        <fullName evidence="5">Adenylate monophosphate kinase</fullName>
    </alternativeName>
</protein>
<dbReference type="Gene3D" id="3.40.50.300">
    <property type="entry name" value="P-loop containing nucleotide triphosphate hydrolases"/>
    <property type="match status" value="2"/>
</dbReference>
<keyword evidence="5 7" id="KW-0067">ATP-binding</keyword>
<comment type="subcellular location">
    <subcellularLocation>
        <location evidence="5 7">Cytoplasm</location>
    </subcellularLocation>
</comment>
<organism evidence="8 9">
    <name type="scientific">Candidatus Roizmanbacteria bacterium RIFOXYA1_FULL_41_12</name>
    <dbReference type="NCBI Taxonomy" id="1802082"/>
    <lineage>
        <taxon>Bacteria</taxon>
        <taxon>Candidatus Roizmaniibacteriota</taxon>
    </lineage>
</organism>
<feature type="binding site" evidence="5">
    <location>
        <position position="164"/>
    </location>
    <ligand>
        <name>ATP</name>
        <dbReference type="ChEBI" id="CHEBI:30616"/>
    </ligand>
</feature>
<name>A0A1F7K990_9BACT</name>
<dbReference type="InterPro" id="IPR000850">
    <property type="entry name" value="Adenylat/UMP-CMP_kin"/>
</dbReference>
<feature type="binding site" evidence="5">
    <location>
        <position position="31"/>
    </location>
    <ligand>
        <name>AMP</name>
        <dbReference type="ChEBI" id="CHEBI:456215"/>
    </ligand>
</feature>